<dbReference type="GO" id="GO:0005829">
    <property type="term" value="C:cytosol"/>
    <property type="evidence" value="ECO:0007669"/>
    <property type="project" value="TreeGrafter"/>
</dbReference>
<dbReference type="CDD" id="cd04451">
    <property type="entry name" value="S1_IF1"/>
    <property type="match status" value="1"/>
</dbReference>
<evidence type="ECO:0000313" key="8">
    <source>
        <dbReference type="Proteomes" id="UP000230731"/>
    </source>
</evidence>
<evidence type="ECO:0000256" key="5">
    <source>
        <dbReference type="NCBIfam" id="TIGR00008"/>
    </source>
</evidence>
<proteinExistence type="inferred from homology"/>
<comment type="function">
    <text evidence="4">One of the essential components for the initiation of protein synthesis. Stabilizes the binding of IF-2 and IF-3 on the 30S subunit to which N-formylmethionyl-tRNA(fMet) subsequently binds. Helps modulate mRNA selection, yielding the 30S pre-initiation complex (PIC). Upon addition of the 50S ribosomal subunit IF-1, IF-2 and IF-3 are released leaving the mature 70S translation initiation complex.</text>
</comment>
<dbReference type="GO" id="GO:0019843">
    <property type="term" value="F:rRNA binding"/>
    <property type="evidence" value="ECO:0007669"/>
    <property type="project" value="UniProtKB-UniRule"/>
</dbReference>
<dbReference type="InterPro" id="IPR006196">
    <property type="entry name" value="RNA-binding_domain_S1_IF1"/>
</dbReference>
<dbReference type="Pfam" id="PF01176">
    <property type="entry name" value="eIF-1a"/>
    <property type="match status" value="1"/>
</dbReference>
<organism evidence="7 8">
    <name type="scientific">Candidatus Andersenbacteria bacterium CG10_big_fil_rev_8_21_14_0_10_54_11</name>
    <dbReference type="NCBI Taxonomy" id="1974485"/>
    <lineage>
        <taxon>Bacteria</taxon>
        <taxon>Candidatus Anderseniibacteriota</taxon>
    </lineage>
</organism>
<dbReference type="NCBIfam" id="TIGR00008">
    <property type="entry name" value="infA"/>
    <property type="match status" value="1"/>
</dbReference>
<protein>
    <recommendedName>
        <fullName evidence="4 5">Translation initiation factor IF-1</fullName>
    </recommendedName>
</protein>
<dbReference type="Gene3D" id="2.40.50.140">
    <property type="entry name" value="Nucleic acid-binding proteins"/>
    <property type="match status" value="1"/>
</dbReference>
<name>A0A2M6WYF6_9BACT</name>
<dbReference type="Proteomes" id="UP000230731">
    <property type="component" value="Unassembled WGS sequence"/>
</dbReference>
<comment type="similarity">
    <text evidence="1 4">Belongs to the IF-1 family.</text>
</comment>
<keyword evidence="3 4" id="KW-0648">Protein biosynthesis</keyword>
<keyword evidence="4" id="KW-0699">rRNA-binding</keyword>
<dbReference type="HAMAP" id="MF_00075">
    <property type="entry name" value="IF_1"/>
    <property type="match status" value="1"/>
</dbReference>
<dbReference type="GO" id="GO:0043022">
    <property type="term" value="F:ribosome binding"/>
    <property type="evidence" value="ECO:0007669"/>
    <property type="project" value="UniProtKB-UniRule"/>
</dbReference>
<dbReference type="SUPFAM" id="SSF50249">
    <property type="entry name" value="Nucleic acid-binding proteins"/>
    <property type="match status" value="1"/>
</dbReference>
<dbReference type="PROSITE" id="PS50832">
    <property type="entry name" value="S1_IF1_TYPE"/>
    <property type="match status" value="1"/>
</dbReference>
<dbReference type="FunFam" id="2.40.50.140:FF:000002">
    <property type="entry name" value="Translation initiation factor IF-1"/>
    <property type="match status" value="1"/>
</dbReference>
<dbReference type="SMART" id="SM00316">
    <property type="entry name" value="S1"/>
    <property type="match status" value="1"/>
</dbReference>
<comment type="subunit">
    <text evidence="4">Component of the 30S ribosomal translation pre-initiation complex which assembles on the 30S ribosome in the order IF-2 and IF-3, IF-1 and N-formylmethionyl-tRNA(fMet); mRNA recruitment can occur at any time during PIC assembly.</text>
</comment>
<dbReference type="InterPro" id="IPR012340">
    <property type="entry name" value="NA-bd_OB-fold"/>
</dbReference>
<dbReference type="PANTHER" id="PTHR33370">
    <property type="entry name" value="TRANSLATION INITIATION FACTOR IF-1, CHLOROPLASTIC"/>
    <property type="match status" value="1"/>
</dbReference>
<dbReference type="PANTHER" id="PTHR33370:SF1">
    <property type="entry name" value="TRANSLATION INITIATION FACTOR IF-1, CHLOROPLASTIC"/>
    <property type="match status" value="1"/>
</dbReference>
<evidence type="ECO:0000313" key="7">
    <source>
        <dbReference type="EMBL" id="PIT97815.1"/>
    </source>
</evidence>
<reference evidence="8" key="1">
    <citation type="submission" date="2017-09" db="EMBL/GenBank/DDBJ databases">
        <title>Depth-based differentiation of microbial function through sediment-hosted aquifers and enrichment of novel symbionts in the deep terrestrial subsurface.</title>
        <authorList>
            <person name="Probst A.J."/>
            <person name="Ladd B."/>
            <person name="Jarett J.K."/>
            <person name="Geller-Mcgrath D.E."/>
            <person name="Sieber C.M.K."/>
            <person name="Emerson J.B."/>
            <person name="Anantharaman K."/>
            <person name="Thomas B.C."/>
            <person name="Malmstrom R."/>
            <person name="Stieglmeier M."/>
            <person name="Klingl A."/>
            <person name="Woyke T."/>
            <person name="Ryan C.M."/>
            <person name="Banfield J.F."/>
        </authorList>
    </citation>
    <scope>NUCLEOTIDE SEQUENCE [LARGE SCALE GENOMIC DNA]</scope>
</reference>
<evidence type="ECO:0000256" key="4">
    <source>
        <dbReference type="HAMAP-Rule" id="MF_00075"/>
    </source>
</evidence>
<keyword evidence="4" id="KW-0963">Cytoplasm</keyword>
<dbReference type="EMBL" id="PEZP01000043">
    <property type="protein sequence ID" value="PIT97815.1"/>
    <property type="molecule type" value="Genomic_DNA"/>
</dbReference>
<evidence type="ECO:0000256" key="1">
    <source>
        <dbReference type="ARBA" id="ARBA00010939"/>
    </source>
</evidence>
<evidence type="ECO:0000256" key="3">
    <source>
        <dbReference type="ARBA" id="ARBA00022917"/>
    </source>
</evidence>
<keyword evidence="4" id="KW-0694">RNA-binding</keyword>
<dbReference type="GO" id="GO:0003743">
    <property type="term" value="F:translation initiation factor activity"/>
    <property type="evidence" value="ECO:0007669"/>
    <property type="project" value="UniProtKB-UniRule"/>
</dbReference>
<dbReference type="InterPro" id="IPR004368">
    <property type="entry name" value="TIF_IF1"/>
</dbReference>
<dbReference type="AlphaFoldDB" id="A0A2M6WYF6"/>
<accession>A0A2M6WYF6</accession>
<sequence length="73" mass="8340">MAQKDTVEVEGEVTENLPNTQFRVRLDSGQELMAHLSGRMRVHRIRILPGDRVKVALSPYDLARGRIILRLES</sequence>
<comment type="subcellular location">
    <subcellularLocation>
        <location evidence="4">Cytoplasm</location>
    </subcellularLocation>
</comment>
<evidence type="ECO:0000259" key="6">
    <source>
        <dbReference type="PROSITE" id="PS50832"/>
    </source>
</evidence>
<feature type="domain" description="S1-like" evidence="6">
    <location>
        <begin position="1"/>
        <end position="72"/>
    </location>
</feature>
<keyword evidence="2 4" id="KW-0396">Initiation factor</keyword>
<comment type="caution">
    <text evidence="7">The sequence shown here is derived from an EMBL/GenBank/DDBJ whole genome shotgun (WGS) entry which is preliminary data.</text>
</comment>
<gene>
    <name evidence="4" type="primary">infA</name>
    <name evidence="7" type="ORF">COT71_03925</name>
</gene>
<dbReference type="InterPro" id="IPR003029">
    <property type="entry name" value="S1_domain"/>
</dbReference>
<evidence type="ECO:0000256" key="2">
    <source>
        <dbReference type="ARBA" id="ARBA00022540"/>
    </source>
</evidence>